<dbReference type="Proteomes" id="UP000006867">
    <property type="component" value="Chromosome"/>
</dbReference>
<dbReference type="InterPro" id="IPR007138">
    <property type="entry name" value="ABM_dom"/>
</dbReference>
<protein>
    <submittedName>
        <fullName evidence="2">YqjZ</fullName>
    </submittedName>
</protein>
<evidence type="ECO:0000313" key="3">
    <source>
        <dbReference type="Proteomes" id="UP000006867"/>
    </source>
</evidence>
<dbReference type="Pfam" id="PF03992">
    <property type="entry name" value="ABM"/>
    <property type="match status" value="1"/>
</dbReference>
<dbReference type="PANTHER" id="PTHR37811:SF2">
    <property type="entry name" value="ABM DOMAIN-CONTAINING PROTEIN"/>
    <property type="match status" value="1"/>
</dbReference>
<dbReference type="InterPro" id="IPR052936">
    <property type="entry name" value="Jasmonate_Hydroxylase-like"/>
</dbReference>
<dbReference type="InterPro" id="IPR011008">
    <property type="entry name" value="Dimeric_a/b-barrel"/>
</dbReference>
<sequence>MLLAENQPGFLGVESVRENNGNGITVSYWDSLEAIQNWKIHTEHQSAKEKGKSVWYEAYAVRVTKVETQRLFQPKETKN</sequence>
<evidence type="ECO:0000259" key="1">
    <source>
        <dbReference type="Pfam" id="PF03992"/>
    </source>
</evidence>
<accession>A0ABM5LYM0</accession>
<proteinExistence type="predicted"/>
<dbReference type="Gene3D" id="3.30.70.100">
    <property type="match status" value="1"/>
</dbReference>
<reference evidence="2 3" key="1">
    <citation type="journal article" date="2011" name="Front. Microbiol.">
        <title>Genomic signatures of strain selection and enhancement in Bacillus atrophaeus var. globigii, a historical biowarfare simulant.</title>
        <authorList>
            <person name="Gibbons H.S."/>
            <person name="Broomall S.M."/>
            <person name="McNew L.A."/>
            <person name="Daligault H."/>
            <person name="Chapman C."/>
            <person name="Bruce D."/>
            <person name="Karavis M."/>
            <person name="Krepps M."/>
            <person name="McGregor P.A."/>
            <person name="Hong C."/>
            <person name="Park K.H."/>
            <person name="Akmal A."/>
            <person name="Feldman A."/>
            <person name="Lin J.S."/>
            <person name="Chang W.E."/>
            <person name="Higgs B.W."/>
            <person name="Demirev P."/>
            <person name="Lindquist J."/>
            <person name="Liem A."/>
            <person name="Fochler E."/>
            <person name="Read T.D."/>
            <person name="Tapia R."/>
            <person name="Johnson S."/>
            <person name="Bishop-Lilly K.A."/>
            <person name="Detter C."/>
            <person name="Han C."/>
            <person name="Sozhamannan S."/>
            <person name="Rosenzweig C.N."/>
            <person name="Skowronski E.W."/>
        </authorList>
    </citation>
    <scope>NUCLEOTIDE SEQUENCE [LARGE SCALE GENOMIC DNA]</scope>
    <source>
        <strain evidence="2 3">1942</strain>
    </source>
</reference>
<gene>
    <name evidence="2" type="ordered locus">BATR1942_10130</name>
</gene>
<feature type="domain" description="ABM" evidence="1">
    <location>
        <begin position="4"/>
        <end position="49"/>
    </location>
</feature>
<keyword evidence="3" id="KW-1185">Reference proteome</keyword>
<name>A0ABM5LYM0_BACA1</name>
<evidence type="ECO:0000313" key="2">
    <source>
        <dbReference type="EMBL" id="ADP32959.1"/>
    </source>
</evidence>
<dbReference type="SUPFAM" id="SSF54909">
    <property type="entry name" value="Dimeric alpha+beta barrel"/>
    <property type="match status" value="1"/>
</dbReference>
<dbReference type="PANTHER" id="PTHR37811">
    <property type="entry name" value="BLL5343 PROTEIN"/>
    <property type="match status" value="1"/>
</dbReference>
<dbReference type="EMBL" id="CP002207">
    <property type="protein sequence ID" value="ADP32959.1"/>
    <property type="molecule type" value="Genomic_DNA"/>
</dbReference>
<organism evidence="2 3">
    <name type="scientific">Bacillus atrophaeus (strain 1942)</name>
    <dbReference type="NCBI Taxonomy" id="720555"/>
    <lineage>
        <taxon>Bacteria</taxon>
        <taxon>Bacillati</taxon>
        <taxon>Bacillota</taxon>
        <taxon>Bacilli</taxon>
        <taxon>Bacillales</taxon>
        <taxon>Bacillaceae</taxon>
        <taxon>Bacillus</taxon>
    </lineage>
</organism>